<keyword evidence="2" id="KW-1185">Reference proteome</keyword>
<proteinExistence type="predicted"/>
<protein>
    <recommendedName>
        <fullName evidence="3">PD-(D/E)XK nuclease superfamily protein</fullName>
    </recommendedName>
</protein>
<dbReference type="RefSeq" id="WP_230758125.1">
    <property type="nucleotide sequence ID" value="NZ_JAINWA010000003.1"/>
</dbReference>
<dbReference type="AlphaFoldDB" id="A0AAE3JL76"/>
<dbReference type="Proteomes" id="UP001198163">
    <property type="component" value="Unassembled WGS sequence"/>
</dbReference>
<evidence type="ECO:0000313" key="2">
    <source>
        <dbReference type="Proteomes" id="UP001198163"/>
    </source>
</evidence>
<dbReference type="EMBL" id="JAINWA010000003">
    <property type="protein sequence ID" value="MCD1655960.1"/>
    <property type="molecule type" value="Genomic_DNA"/>
</dbReference>
<comment type="caution">
    <text evidence="1">The sequence shown here is derived from an EMBL/GenBank/DDBJ whole genome shotgun (WGS) entry which is preliminary data.</text>
</comment>
<organism evidence="1 2">
    <name type="scientific">Teretinema zuelzerae</name>
    <dbReference type="NCBI Taxonomy" id="156"/>
    <lineage>
        <taxon>Bacteria</taxon>
        <taxon>Pseudomonadati</taxon>
        <taxon>Spirochaetota</taxon>
        <taxon>Spirochaetia</taxon>
        <taxon>Spirochaetales</taxon>
        <taxon>Treponemataceae</taxon>
        <taxon>Teretinema</taxon>
    </lineage>
</organism>
<sequence length="349" mass="41904">MDKYEQIKRSPLFRVSLSSKELFHTNFISWALETEEDNLNSQVFTILFKEKLKTELIVEREKDNIDLRIKANGKIFIIENKVKDILGDKQARKIENKKADVYLLLTLLPQKFYFDMSKWKVKDYSKLIKDFSKLNITNEYHKLLFEDYIKMVQLLIDIISENIIKEVYNFNWSNPGLLAPLQELRMHDVFIKYGASCLLEYITRNININELLNCGYTFKPTFGFSHNHPIVDIFWENDFYIIGIQIEDKYYRKIFMLKKGKTEEIACELRKRNIWFDSNWKSKQKKEFCTYDSLKDSPTFMYQYSNEYFTKNTKFNEIVKLINKSMEEIKKRDSEIYKICRRVLTTAST</sequence>
<name>A0AAE3JL76_9SPIR</name>
<evidence type="ECO:0008006" key="3">
    <source>
        <dbReference type="Google" id="ProtNLM"/>
    </source>
</evidence>
<gene>
    <name evidence="1" type="ORF">K7J14_14770</name>
</gene>
<reference evidence="1" key="1">
    <citation type="submission" date="2021-08" db="EMBL/GenBank/DDBJ databases">
        <title>Comparative analyses of Brucepasteria parasyntrophica and Teretinema zuelzerae.</title>
        <authorList>
            <person name="Song Y."/>
            <person name="Brune A."/>
        </authorList>
    </citation>
    <scope>NUCLEOTIDE SEQUENCE</scope>
    <source>
        <strain evidence="1">DSM 1903</strain>
    </source>
</reference>
<evidence type="ECO:0000313" key="1">
    <source>
        <dbReference type="EMBL" id="MCD1655960.1"/>
    </source>
</evidence>
<accession>A0AAE3JL76</accession>